<keyword evidence="1" id="KW-0472">Membrane</keyword>
<reference evidence="2" key="1">
    <citation type="submission" date="2020-06" db="EMBL/GenBank/DDBJ databases">
        <title>Haloterrigena sp. nov., an extremely halophilic archaeon isolated from a saline sediment.</title>
        <authorList>
            <person name="Liu B.-B."/>
        </authorList>
    </citation>
    <scope>NUCLEOTIDE SEQUENCE</scope>
    <source>
        <strain evidence="2">SYSU A121-1</strain>
    </source>
</reference>
<dbReference type="EMBL" id="JABURA010000001">
    <property type="protein sequence ID" value="NUB91153.1"/>
    <property type="molecule type" value="Genomic_DNA"/>
</dbReference>
<keyword evidence="1" id="KW-0812">Transmembrane</keyword>
<evidence type="ECO:0000256" key="1">
    <source>
        <dbReference type="SAM" id="Phobius"/>
    </source>
</evidence>
<dbReference type="RefSeq" id="WP_174701817.1">
    <property type="nucleotide sequence ID" value="NZ_JABURA010000001.1"/>
</dbReference>
<gene>
    <name evidence="2" type="ORF">HT576_08975</name>
</gene>
<keyword evidence="1" id="KW-1133">Transmembrane helix</keyword>
<dbReference type="AlphaFoldDB" id="A0A8J8KEF0"/>
<accession>A0A8J8KEF0</accession>
<protein>
    <submittedName>
        <fullName evidence="2">Uncharacterized protein</fullName>
    </submittedName>
</protein>
<organism evidence="2 3">
    <name type="scientific">Haloterrigena gelatinilytica</name>
    <dbReference type="NCBI Taxonomy" id="2741724"/>
    <lineage>
        <taxon>Archaea</taxon>
        <taxon>Methanobacteriati</taxon>
        <taxon>Methanobacteriota</taxon>
        <taxon>Stenosarchaea group</taxon>
        <taxon>Halobacteria</taxon>
        <taxon>Halobacteriales</taxon>
        <taxon>Natrialbaceae</taxon>
        <taxon>Haloterrigena</taxon>
    </lineage>
</organism>
<proteinExistence type="predicted"/>
<name>A0A8J8KEF0_9EURY</name>
<comment type="caution">
    <text evidence="2">The sequence shown here is derived from an EMBL/GenBank/DDBJ whole genome shotgun (WGS) entry which is preliminary data.</text>
</comment>
<feature type="transmembrane region" description="Helical" evidence="1">
    <location>
        <begin position="21"/>
        <end position="43"/>
    </location>
</feature>
<dbReference type="Proteomes" id="UP000728647">
    <property type="component" value="Unassembled WGS sequence"/>
</dbReference>
<sequence>MTRFRRLYGRKGKYFRCRKCGRKVCGLTGLFGVLWCGFNHWLIENTLLRGLASDEDLMPKHTLKRRIEDAVERYNTVYPDDKLTAEDIDGVEITQKDGDSTE</sequence>
<evidence type="ECO:0000313" key="2">
    <source>
        <dbReference type="EMBL" id="NUB91153.1"/>
    </source>
</evidence>
<evidence type="ECO:0000313" key="3">
    <source>
        <dbReference type="Proteomes" id="UP000728647"/>
    </source>
</evidence>